<evidence type="ECO:0000313" key="3">
    <source>
        <dbReference type="Proteomes" id="UP001500212"/>
    </source>
</evidence>
<gene>
    <name evidence="2" type="ORF">GCM10023195_71150</name>
</gene>
<feature type="compositionally biased region" description="Basic residues" evidence="1">
    <location>
        <begin position="1"/>
        <end position="16"/>
    </location>
</feature>
<accession>A0ABP8TWN7</accession>
<reference evidence="3" key="1">
    <citation type="journal article" date="2019" name="Int. J. Syst. Evol. Microbiol.">
        <title>The Global Catalogue of Microorganisms (GCM) 10K type strain sequencing project: providing services to taxonomists for standard genome sequencing and annotation.</title>
        <authorList>
            <consortium name="The Broad Institute Genomics Platform"/>
            <consortium name="The Broad Institute Genome Sequencing Center for Infectious Disease"/>
            <person name="Wu L."/>
            <person name="Ma J."/>
        </authorList>
    </citation>
    <scope>NUCLEOTIDE SEQUENCE [LARGE SCALE GENOMIC DNA]</scope>
    <source>
        <strain evidence="3">JCM 17938</strain>
    </source>
</reference>
<organism evidence="2 3">
    <name type="scientific">Actinoallomurus liliacearum</name>
    <dbReference type="NCBI Taxonomy" id="1080073"/>
    <lineage>
        <taxon>Bacteria</taxon>
        <taxon>Bacillati</taxon>
        <taxon>Actinomycetota</taxon>
        <taxon>Actinomycetes</taxon>
        <taxon>Streptosporangiales</taxon>
        <taxon>Thermomonosporaceae</taxon>
        <taxon>Actinoallomurus</taxon>
    </lineage>
</organism>
<dbReference type="Proteomes" id="UP001500212">
    <property type="component" value="Unassembled WGS sequence"/>
</dbReference>
<evidence type="ECO:0000313" key="2">
    <source>
        <dbReference type="EMBL" id="GAA4616051.1"/>
    </source>
</evidence>
<sequence length="83" mass="9114">MNANKARKAQPSRRIRRQEEPRNPHARGAPVMPAGLLGTLLRCAAEEVNYLPLRAVQRRTGALTSRYRLGKAHAARSDAASIA</sequence>
<dbReference type="EMBL" id="BAABHJ010000031">
    <property type="protein sequence ID" value="GAA4616051.1"/>
    <property type="molecule type" value="Genomic_DNA"/>
</dbReference>
<name>A0ABP8TWN7_9ACTN</name>
<keyword evidence="3" id="KW-1185">Reference proteome</keyword>
<evidence type="ECO:0000256" key="1">
    <source>
        <dbReference type="SAM" id="MobiDB-lite"/>
    </source>
</evidence>
<protein>
    <submittedName>
        <fullName evidence="2">Uncharacterized protein</fullName>
    </submittedName>
</protein>
<comment type="caution">
    <text evidence="2">The sequence shown here is derived from an EMBL/GenBank/DDBJ whole genome shotgun (WGS) entry which is preliminary data.</text>
</comment>
<proteinExistence type="predicted"/>
<feature type="region of interest" description="Disordered" evidence="1">
    <location>
        <begin position="1"/>
        <end position="32"/>
    </location>
</feature>